<keyword evidence="2 4" id="KW-0503">Monooxygenase</keyword>
<dbReference type="Gene3D" id="3.50.50.60">
    <property type="entry name" value="FAD/NAD(P)-binding domain"/>
    <property type="match status" value="1"/>
</dbReference>
<dbReference type="GO" id="GO:0004497">
    <property type="term" value="F:monooxygenase activity"/>
    <property type="evidence" value="ECO:0007669"/>
    <property type="project" value="UniProtKB-KW"/>
</dbReference>
<comment type="caution">
    <text evidence="4">The sequence shown here is derived from an EMBL/GenBank/DDBJ whole genome shotgun (WGS) entry which is preliminary data.</text>
</comment>
<dbReference type="PANTHER" id="PTHR13789">
    <property type="entry name" value="MONOOXYGENASE"/>
    <property type="match status" value="1"/>
</dbReference>
<dbReference type="InterPro" id="IPR036188">
    <property type="entry name" value="FAD/NAD-bd_sf"/>
</dbReference>
<keyword evidence="5" id="KW-1185">Reference proteome</keyword>
<organism evidence="4 5">
    <name type="scientific">Streptodolium elevatio</name>
    <dbReference type="NCBI Taxonomy" id="3157996"/>
    <lineage>
        <taxon>Bacteria</taxon>
        <taxon>Bacillati</taxon>
        <taxon>Actinomycetota</taxon>
        <taxon>Actinomycetes</taxon>
        <taxon>Kitasatosporales</taxon>
        <taxon>Streptomycetaceae</taxon>
        <taxon>Streptodolium</taxon>
    </lineage>
</organism>
<dbReference type="RefSeq" id="WP_358356071.1">
    <property type="nucleotide sequence ID" value="NZ_JBEZFP010000053.1"/>
</dbReference>
<dbReference type="EMBL" id="JBEZFP010000053">
    <property type="protein sequence ID" value="MEU8135930.1"/>
    <property type="molecule type" value="Genomic_DNA"/>
</dbReference>
<dbReference type="PRINTS" id="PR00420">
    <property type="entry name" value="RNGMNOXGNASE"/>
</dbReference>
<dbReference type="Pfam" id="PF01494">
    <property type="entry name" value="FAD_binding_3"/>
    <property type="match status" value="2"/>
</dbReference>
<evidence type="ECO:0000259" key="3">
    <source>
        <dbReference type="Pfam" id="PF01494"/>
    </source>
</evidence>
<name>A0ABV3DJJ2_9ACTN</name>
<feature type="domain" description="FAD-binding" evidence="3">
    <location>
        <begin position="8"/>
        <end position="169"/>
    </location>
</feature>
<dbReference type="InterPro" id="IPR002938">
    <property type="entry name" value="FAD-bd"/>
</dbReference>
<dbReference type="PANTHER" id="PTHR13789:SF309">
    <property type="entry name" value="PUTATIVE (AFU_ORTHOLOGUE AFUA_6G14510)-RELATED"/>
    <property type="match status" value="1"/>
</dbReference>
<proteinExistence type="predicted"/>
<evidence type="ECO:0000313" key="5">
    <source>
        <dbReference type="Proteomes" id="UP001551482"/>
    </source>
</evidence>
<evidence type="ECO:0000313" key="4">
    <source>
        <dbReference type="EMBL" id="MEU8135930.1"/>
    </source>
</evidence>
<protein>
    <submittedName>
        <fullName evidence="4">FAD-dependent monooxygenase</fullName>
    </submittedName>
</protein>
<evidence type="ECO:0000256" key="2">
    <source>
        <dbReference type="ARBA" id="ARBA00023033"/>
    </source>
</evidence>
<dbReference type="SUPFAM" id="SSF51905">
    <property type="entry name" value="FAD/NAD(P)-binding domain"/>
    <property type="match status" value="1"/>
</dbReference>
<evidence type="ECO:0000256" key="1">
    <source>
        <dbReference type="ARBA" id="ARBA00023002"/>
    </source>
</evidence>
<feature type="domain" description="FAD-binding" evidence="3">
    <location>
        <begin position="275"/>
        <end position="342"/>
    </location>
</feature>
<dbReference type="Proteomes" id="UP001551482">
    <property type="component" value="Unassembled WGS sequence"/>
</dbReference>
<dbReference type="InterPro" id="IPR050493">
    <property type="entry name" value="FAD-dep_Monooxygenase_BioMet"/>
</dbReference>
<gene>
    <name evidence="4" type="ORF">AB0C36_20735</name>
</gene>
<accession>A0ABV3DJJ2</accession>
<sequence length="391" mass="41174">MTVSTRTAVIVGAGVGGLATAAALHRDGWSVRVLEKHLPVEPIGAGISIASNGLRALDTLGVGDRVRGLAAIHGDASLRTPDGRVVAASSADAFVRRFGDPMVLATRAALMETLLSLVPEGTLRQGSAVDVDPGDADRAASVTTADGEVHRADLVVAGDGIWSPLRRRLFPDHPAPSYAGFTTWRAVVPMPSSPLATGETWGRGRVFGAMPLADGLVYWYAAANRPAGGKHPDPRAELLSLFGGWHDPIPELVGSAGNNAILHLDVHWSDSPLPALHRGRVAVIGDAAHPMTPNLGQGGNQALEDAVDLAAVIAHHGDEVLDALPEFSALRLPRTTDVVRRSRRMGAMTQWESRPAVAVRNALLRLSARLSPDTAIKPLDSIMAWRPFTAA</sequence>
<reference evidence="4 5" key="1">
    <citation type="submission" date="2024-06" db="EMBL/GenBank/DDBJ databases">
        <title>The Natural Products Discovery Center: Release of the First 8490 Sequenced Strains for Exploring Actinobacteria Biosynthetic Diversity.</title>
        <authorList>
            <person name="Kalkreuter E."/>
            <person name="Kautsar S.A."/>
            <person name="Yang D."/>
            <person name="Bader C.D."/>
            <person name="Teijaro C.N."/>
            <person name="Fluegel L."/>
            <person name="Davis C.M."/>
            <person name="Simpson J.R."/>
            <person name="Lauterbach L."/>
            <person name="Steele A.D."/>
            <person name="Gui C."/>
            <person name="Meng S."/>
            <person name="Li G."/>
            <person name="Viehrig K."/>
            <person name="Ye F."/>
            <person name="Su P."/>
            <person name="Kiefer A.F."/>
            <person name="Nichols A."/>
            <person name="Cepeda A.J."/>
            <person name="Yan W."/>
            <person name="Fan B."/>
            <person name="Jiang Y."/>
            <person name="Adhikari A."/>
            <person name="Zheng C.-J."/>
            <person name="Schuster L."/>
            <person name="Cowan T.M."/>
            <person name="Smanski M.J."/>
            <person name="Chevrette M.G."/>
            <person name="De Carvalho L.P.S."/>
            <person name="Shen B."/>
        </authorList>
    </citation>
    <scope>NUCLEOTIDE SEQUENCE [LARGE SCALE GENOMIC DNA]</scope>
    <source>
        <strain evidence="4 5">NPDC048946</strain>
    </source>
</reference>
<keyword evidence="1" id="KW-0560">Oxidoreductase</keyword>